<protein>
    <recommendedName>
        <fullName evidence="16">Cytochrome P450</fullName>
    </recommendedName>
</protein>
<accession>A0A7R8YNE3</accession>
<dbReference type="Proteomes" id="UP000594454">
    <property type="component" value="Chromosome 1"/>
</dbReference>
<dbReference type="GO" id="GO:0004497">
    <property type="term" value="F:monooxygenase activity"/>
    <property type="evidence" value="ECO:0007669"/>
    <property type="project" value="UniProtKB-KW"/>
</dbReference>
<dbReference type="GO" id="GO:0005789">
    <property type="term" value="C:endoplasmic reticulum membrane"/>
    <property type="evidence" value="ECO:0007669"/>
    <property type="project" value="UniProtKB-SubCell"/>
</dbReference>
<evidence type="ECO:0000256" key="8">
    <source>
        <dbReference type="ARBA" id="ARBA00022848"/>
    </source>
</evidence>
<keyword evidence="5" id="KW-0349">Heme</keyword>
<keyword evidence="15" id="KW-1185">Reference proteome</keyword>
<dbReference type="Pfam" id="PF00067">
    <property type="entry name" value="p450"/>
    <property type="match status" value="1"/>
</dbReference>
<evidence type="ECO:0000256" key="9">
    <source>
        <dbReference type="ARBA" id="ARBA00023002"/>
    </source>
</evidence>
<evidence type="ECO:0000256" key="10">
    <source>
        <dbReference type="ARBA" id="ARBA00023004"/>
    </source>
</evidence>
<dbReference type="FunCoup" id="A0A7R8YNE3">
    <property type="interactions" value="155"/>
</dbReference>
<evidence type="ECO:0000256" key="4">
    <source>
        <dbReference type="ARBA" id="ARBA00010617"/>
    </source>
</evidence>
<evidence type="ECO:0000256" key="7">
    <source>
        <dbReference type="ARBA" id="ARBA00022824"/>
    </source>
</evidence>
<dbReference type="InterPro" id="IPR002402">
    <property type="entry name" value="Cyt_P450_E_grp-II"/>
</dbReference>
<organism evidence="14 15">
    <name type="scientific">Hermetia illucens</name>
    <name type="common">Black soldier fly</name>
    <dbReference type="NCBI Taxonomy" id="343691"/>
    <lineage>
        <taxon>Eukaryota</taxon>
        <taxon>Metazoa</taxon>
        <taxon>Ecdysozoa</taxon>
        <taxon>Arthropoda</taxon>
        <taxon>Hexapoda</taxon>
        <taxon>Insecta</taxon>
        <taxon>Pterygota</taxon>
        <taxon>Neoptera</taxon>
        <taxon>Endopterygota</taxon>
        <taxon>Diptera</taxon>
        <taxon>Brachycera</taxon>
        <taxon>Stratiomyomorpha</taxon>
        <taxon>Stratiomyidae</taxon>
        <taxon>Hermetiinae</taxon>
        <taxon>Hermetia</taxon>
    </lineage>
</organism>
<comment type="similarity">
    <text evidence="4">Belongs to the cytochrome P450 family.</text>
</comment>
<dbReference type="PANTHER" id="PTHR24292">
    <property type="entry name" value="CYTOCHROME P450"/>
    <property type="match status" value="1"/>
</dbReference>
<dbReference type="InParanoid" id="A0A7R8YNE3"/>
<evidence type="ECO:0000313" key="15">
    <source>
        <dbReference type="Proteomes" id="UP000594454"/>
    </source>
</evidence>
<dbReference type="GO" id="GO:0005506">
    <property type="term" value="F:iron ion binding"/>
    <property type="evidence" value="ECO:0007669"/>
    <property type="project" value="InterPro"/>
</dbReference>
<evidence type="ECO:0000256" key="3">
    <source>
        <dbReference type="ARBA" id="ARBA00004406"/>
    </source>
</evidence>
<comment type="subcellular location">
    <subcellularLocation>
        <location evidence="3">Endoplasmic reticulum membrane</location>
        <topology evidence="3">Peripheral membrane protein</topology>
    </subcellularLocation>
    <subcellularLocation>
        <location evidence="2">Microsome membrane</location>
        <topology evidence="2">Peripheral membrane protein</topology>
    </subcellularLocation>
</comment>
<dbReference type="InterPro" id="IPR050476">
    <property type="entry name" value="Insect_CytP450_Detox"/>
</dbReference>
<dbReference type="PRINTS" id="PR00464">
    <property type="entry name" value="EP450II"/>
</dbReference>
<dbReference type="GO" id="GO:0020037">
    <property type="term" value="F:heme binding"/>
    <property type="evidence" value="ECO:0007669"/>
    <property type="project" value="InterPro"/>
</dbReference>
<keyword evidence="13" id="KW-1133">Transmembrane helix</keyword>
<sequence length="386" mass="44885">MEALTVILWLIILLIPTIYLFFQKKYSYWKDRGVPYVEPKIPYGSMEVSRNMRKTVDVFYKAKSNFPFVGAYILTTPVIVATDLDFIKDILIRDFNYFTDHGISHNDRDDPLSANLFALEGQKWRTLRTKLSPTFTSGRMKFMFPTVLEIADRFKDTLGELLKTQQTLEVKDLLARFTTDVIGTCAFGIECNSLKDPDAEFRKYGRKHIEQPVHGLFITRLMSIFPKFSKMLRLVRTHRDVTKFFMGIVRETVTYREKNNIRRNDFMDLLIQLKNHASIEGEAGENIDSKIIQKLTFEELAAQAFVFFLGGFETSSSTLTLTLYELALNQDIQDKCRAEINCVLEKYNGKLTYDAMNEMHYVEQTVLGMYSNMFISLFIKYLQVSK</sequence>
<evidence type="ECO:0000256" key="11">
    <source>
        <dbReference type="ARBA" id="ARBA00023033"/>
    </source>
</evidence>
<keyword evidence="7" id="KW-0256">Endoplasmic reticulum</keyword>
<evidence type="ECO:0000256" key="6">
    <source>
        <dbReference type="ARBA" id="ARBA00022723"/>
    </source>
</evidence>
<proteinExistence type="inferred from homology"/>
<name>A0A7R8YNE3_HERIL</name>
<keyword evidence="10" id="KW-0408">Iron</keyword>
<keyword evidence="13" id="KW-0812">Transmembrane</keyword>
<dbReference type="CDD" id="cd11056">
    <property type="entry name" value="CYP6-like"/>
    <property type="match status" value="1"/>
</dbReference>
<reference evidence="14 15" key="1">
    <citation type="submission" date="2020-11" db="EMBL/GenBank/DDBJ databases">
        <authorList>
            <person name="Wallbank WR R."/>
            <person name="Pardo Diaz C."/>
            <person name="Kozak K."/>
            <person name="Martin S."/>
            <person name="Jiggins C."/>
            <person name="Moest M."/>
            <person name="Warren A I."/>
            <person name="Generalovic N T."/>
            <person name="Byers J.R.P. K."/>
            <person name="Montejo-Kovacevich G."/>
            <person name="Yen C E."/>
        </authorList>
    </citation>
    <scope>NUCLEOTIDE SEQUENCE [LARGE SCALE GENOMIC DNA]</scope>
</reference>
<dbReference type="Gene3D" id="1.10.630.10">
    <property type="entry name" value="Cytochrome P450"/>
    <property type="match status" value="1"/>
</dbReference>
<dbReference type="AlphaFoldDB" id="A0A7R8YNE3"/>
<keyword evidence="8" id="KW-0492">Microsome</keyword>
<evidence type="ECO:0000313" key="14">
    <source>
        <dbReference type="EMBL" id="CAD7079473.1"/>
    </source>
</evidence>
<dbReference type="SUPFAM" id="SSF48264">
    <property type="entry name" value="Cytochrome P450"/>
    <property type="match status" value="1"/>
</dbReference>
<dbReference type="OrthoDB" id="2789670at2759"/>
<feature type="transmembrane region" description="Helical" evidence="13">
    <location>
        <begin position="6"/>
        <end position="22"/>
    </location>
</feature>
<dbReference type="EMBL" id="LR899009">
    <property type="protein sequence ID" value="CAD7079473.1"/>
    <property type="molecule type" value="Genomic_DNA"/>
</dbReference>
<evidence type="ECO:0000256" key="2">
    <source>
        <dbReference type="ARBA" id="ARBA00004174"/>
    </source>
</evidence>
<comment type="cofactor">
    <cofactor evidence="1">
        <name>heme</name>
        <dbReference type="ChEBI" id="CHEBI:30413"/>
    </cofactor>
</comment>
<evidence type="ECO:0000256" key="12">
    <source>
        <dbReference type="ARBA" id="ARBA00023136"/>
    </source>
</evidence>
<dbReference type="InterPro" id="IPR001128">
    <property type="entry name" value="Cyt_P450"/>
</dbReference>
<dbReference type="GO" id="GO:0016705">
    <property type="term" value="F:oxidoreductase activity, acting on paired donors, with incorporation or reduction of molecular oxygen"/>
    <property type="evidence" value="ECO:0007669"/>
    <property type="project" value="InterPro"/>
</dbReference>
<evidence type="ECO:0000256" key="1">
    <source>
        <dbReference type="ARBA" id="ARBA00001971"/>
    </source>
</evidence>
<keyword evidence="9" id="KW-0560">Oxidoreductase</keyword>
<evidence type="ECO:0000256" key="5">
    <source>
        <dbReference type="ARBA" id="ARBA00022617"/>
    </source>
</evidence>
<dbReference type="PANTHER" id="PTHR24292:SF103">
    <property type="entry name" value="CYTOCHROME P450 6BS1"/>
    <property type="match status" value="1"/>
</dbReference>
<gene>
    <name evidence="14" type="ORF">HERILL_LOCUS2687</name>
</gene>
<keyword evidence="6" id="KW-0479">Metal-binding</keyword>
<evidence type="ECO:0000256" key="13">
    <source>
        <dbReference type="SAM" id="Phobius"/>
    </source>
</evidence>
<dbReference type="InterPro" id="IPR036396">
    <property type="entry name" value="Cyt_P450_sf"/>
</dbReference>
<keyword evidence="11" id="KW-0503">Monooxygenase</keyword>
<evidence type="ECO:0008006" key="16">
    <source>
        <dbReference type="Google" id="ProtNLM"/>
    </source>
</evidence>
<keyword evidence="12 13" id="KW-0472">Membrane</keyword>